<name>A0ABX6R7B7_9VIBR</name>
<gene>
    <name evidence="5" type="ORF">Vspart_04384</name>
</gene>
<accession>A0ABX6R7B7</accession>
<dbReference type="Pfam" id="PF02530">
    <property type="entry name" value="Porin_2"/>
    <property type="match status" value="1"/>
</dbReference>
<keyword evidence="6" id="KW-1185">Reference proteome</keyword>
<comment type="similarity">
    <text evidence="1">Belongs to the alphaproteobacteria porin family.</text>
</comment>
<protein>
    <submittedName>
        <fullName evidence="5">Uncharacterized protein</fullName>
    </submittedName>
</protein>
<evidence type="ECO:0000313" key="5">
    <source>
        <dbReference type="EMBL" id="QMV16962.1"/>
    </source>
</evidence>
<evidence type="ECO:0000313" key="6">
    <source>
        <dbReference type="Proteomes" id="UP000515264"/>
    </source>
</evidence>
<reference evidence="5 6" key="1">
    <citation type="journal article" date="2020" name="J. Nat. Prod.">
        <title>Genomics-Metabolomics Profiling Disclosed Marine Vibrio spartinae 3.6 as a Producer of a New Branched Side Chain Prodigiosin.</title>
        <authorList>
            <person name="Vitale G.A."/>
            <person name="Sciarretta M."/>
            <person name="Palma Esposito F."/>
            <person name="January G.G."/>
            <person name="Giaccio M."/>
            <person name="Bunk B."/>
            <person name="Sproer C."/>
            <person name="Bajerski F."/>
            <person name="Power D."/>
            <person name="Festa C."/>
            <person name="Monti M.C."/>
            <person name="D'Auria M.V."/>
            <person name="de Pascale D."/>
        </authorList>
    </citation>
    <scope>NUCLEOTIDE SEQUENCE [LARGE SCALE GENOMIC DNA]</scope>
    <source>
        <strain evidence="5 6">3.6</strain>
    </source>
</reference>
<keyword evidence="3" id="KW-0626">Porin</keyword>
<dbReference type="InterPro" id="IPR011250">
    <property type="entry name" value="OMP/PagP_B-barrel"/>
</dbReference>
<dbReference type="EMBL" id="CP046269">
    <property type="protein sequence ID" value="QMV16962.1"/>
    <property type="molecule type" value="Genomic_DNA"/>
</dbReference>
<dbReference type="Proteomes" id="UP000515264">
    <property type="component" value="Chromosome 2"/>
</dbReference>
<keyword evidence="4" id="KW-0472">Membrane</keyword>
<evidence type="ECO:0000256" key="2">
    <source>
        <dbReference type="ARBA" id="ARBA00022448"/>
    </source>
</evidence>
<proteinExistence type="inferred from homology"/>
<evidence type="ECO:0000256" key="3">
    <source>
        <dbReference type="ARBA" id="ARBA00023114"/>
    </source>
</evidence>
<evidence type="ECO:0000256" key="1">
    <source>
        <dbReference type="ARBA" id="ARBA00009521"/>
    </source>
</evidence>
<evidence type="ECO:0000256" key="4">
    <source>
        <dbReference type="ARBA" id="ARBA00023136"/>
    </source>
</evidence>
<keyword evidence="3" id="KW-0406">Ion transport</keyword>
<dbReference type="InterPro" id="IPR003684">
    <property type="entry name" value="Porin_alphabac"/>
</dbReference>
<sequence length="84" mass="9349">MGMSGDEDDKAVFAGADVGFKITDNFLVNAEYTWYDVDLNANDINNGADTNTMVNRNESNWMAGNIHSVEHPISSEQSHRIQNK</sequence>
<keyword evidence="3" id="KW-0812">Transmembrane</keyword>
<keyword evidence="2" id="KW-0813">Transport</keyword>
<organism evidence="5 6">
    <name type="scientific">Vibrio spartinae</name>
    <dbReference type="NCBI Taxonomy" id="1918945"/>
    <lineage>
        <taxon>Bacteria</taxon>
        <taxon>Pseudomonadati</taxon>
        <taxon>Pseudomonadota</taxon>
        <taxon>Gammaproteobacteria</taxon>
        <taxon>Vibrionales</taxon>
        <taxon>Vibrionaceae</taxon>
        <taxon>Vibrio</taxon>
    </lineage>
</organism>
<dbReference type="SUPFAM" id="SSF56925">
    <property type="entry name" value="OMPA-like"/>
    <property type="match status" value="1"/>
</dbReference>